<dbReference type="SUPFAM" id="SSF103473">
    <property type="entry name" value="MFS general substrate transporter"/>
    <property type="match status" value="1"/>
</dbReference>
<evidence type="ECO:0000313" key="8">
    <source>
        <dbReference type="EMBL" id="KEO84279.1"/>
    </source>
</evidence>
<feature type="transmembrane region" description="Helical" evidence="7">
    <location>
        <begin position="97"/>
        <end position="117"/>
    </location>
</feature>
<evidence type="ECO:0000256" key="2">
    <source>
        <dbReference type="ARBA" id="ARBA00022448"/>
    </source>
</evidence>
<protein>
    <submittedName>
        <fullName evidence="8">MFS transporter</fullName>
    </submittedName>
</protein>
<feature type="transmembrane region" description="Helical" evidence="7">
    <location>
        <begin position="21"/>
        <end position="44"/>
    </location>
</feature>
<feature type="transmembrane region" description="Helical" evidence="7">
    <location>
        <begin position="363"/>
        <end position="383"/>
    </location>
</feature>
<feature type="transmembrane region" description="Helical" evidence="7">
    <location>
        <begin position="325"/>
        <end position="342"/>
    </location>
</feature>
<comment type="caution">
    <text evidence="8">The sequence shown here is derived from an EMBL/GenBank/DDBJ whole genome shotgun (WGS) entry which is preliminary data.</text>
</comment>
<feature type="transmembrane region" description="Helical" evidence="7">
    <location>
        <begin position="56"/>
        <end position="76"/>
    </location>
</feature>
<dbReference type="InterPro" id="IPR011701">
    <property type="entry name" value="MFS"/>
</dbReference>
<keyword evidence="9" id="KW-1185">Reference proteome</keyword>
<dbReference type="eggNOG" id="COG2814">
    <property type="taxonomic scope" value="Bacteria"/>
</dbReference>
<keyword evidence="5 7" id="KW-1133">Transmembrane helix</keyword>
<evidence type="ECO:0000256" key="6">
    <source>
        <dbReference type="ARBA" id="ARBA00023136"/>
    </source>
</evidence>
<evidence type="ECO:0000256" key="4">
    <source>
        <dbReference type="ARBA" id="ARBA00022692"/>
    </source>
</evidence>
<sequence length="424" mass="46258">MSLAMFQSFFSVFANRTYRKLFLANFTSEFGSTIGTVAFAFYLLDRFSSQPGYATMAELMISLPTLCVFWIVGVLADRMNRQKIAANADWIRAGLTLLILAALWAGWVPVIFALLFVRSAVGRFFLPAEAALVQGVLDQEEYTTAVGLNQMVSSVFLLFGSGLGALCYWNLGAEGAMAVDAASFFLSGWLIRACRISREVLLPNGATSWRELKPSVVFLDLKAGAQYVLSYPLLRSLLFGLLILGVVNGGLTVLPMFLLKYKLAPDSYQAMTVYQGIVFGAALLIGSPVASLLAKKIPLYRLIIFGFLLGAVGIGCTGFAGSMPVYYACFALFALSIPLVNIPFNGWMQQIVDPKMMGRVQGWITPLTQSSQSLALALLAWLFPAHFTLPTLFLCVGSLVLLTALFYTYALPRYAEEKNPPSAA</sequence>
<dbReference type="GO" id="GO:0022857">
    <property type="term" value="F:transmembrane transporter activity"/>
    <property type="evidence" value="ECO:0007669"/>
    <property type="project" value="InterPro"/>
</dbReference>
<evidence type="ECO:0000256" key="3">
    <source>
        <dbReference type="ARBA" id="ARBA00022475"/>
    </source>
</evidence>
<evidence type="ECO:0000256" key="1">
    <source>
        <dbReference type="ARBA" id="ARBA00004651"/>
    </source>
</evidence>
<dbReference type="Gene3D" id="1.20.1250.20">
    <property type="entry name" value="MFS general substrate transporter like domains"/>
    <property type="match status" value="1"/>
</dbReference>
<dbReference type="InterPro" id="IPR036259">
    <property type="entry name" value="MFS_trans_sf"/>
</dbReference>
<dbReference type="RefSeq" id="WP_238546057.1">
    <property type="nucleotide sequence ID" value="NZ_JMIR01000005.1"/>
</dbReference>
<keyword evidence="3" id="KW-1003">Cell membrane</keyword>
<dbReference type="CDD" id="cd06173">
    <property type="entry name" value="MFS_MefA_like"/>
    <property type="match status" value="1"/>
</dbReference>
<accession>A0A074LTB9</accession>
<name>A0A074LTB9_9BACL</name>
<feature type="transmembrane region" description="Helical" evidence="7">
    <location>
        <begin position="237"/>
        <end position="259"/>
    </location>
</feature>
<keyword evidence="2" id="KW-0813">Transport</keyword>
<dbReference type="PANTHER" id="PTHR43266:SF8">
    <property type="entry name" value="MACROLIDE-EFFLUX PROTEIN"/>
    <property type="match status" value="1"/>
</dbReference>
<feature type="transmembrane region" description="Helical" evidence="7">
    <location>
        <begin position="299"/>
        <end position="319"/>
    </location>
</feature>
<dbReference type="STRING" id="1157490.EL26_05800"/>
<keyword evidence="4 7" id="KW-0812">Transmembrane</keyword>
<dbReference type="Proteomes" id="UP000027931">
    <property type="component" value="Unassembled WGS sequence"/>
</dbReference>
<organism evidence="8 9">
    <name type="scientific">Tumebacillus flagellatus</name>
    <dbReference type="NCBI Taxonomy" id="1157490"/>
    <lineage>
        <taxon>Bacteria</taxon>
        <taxon>Bacillati</taxon>
        <taxon>Bacillota</taxon>
        <taxon>Bacilli</taxon>
        <taxon>Bacillales</taxon>
        <taxon>Alicyclobacillaceae</taxon>
        <taxon>Tumebacillus</taxon>
    </lineage>
</organism>
<feature type="transmembrane region" description="Helical" evidence="7">
    <location>
        <begin position="271"/>
        <end position="292"/>
    </location>
</feature>
<dbReference type="AlphaFoldDB" id="A0A074LTB9"/>
<keyword evidence="6 7" id="KW-0472">Membrane</keyword>
<dbReference type="PANTHER" id="PTHR43266">
    <property type="entry name" value="MACROLIDE-EFFLUX PROTEIN"/>
    <property type="match status" value="1"/>
</dbReference>
<gene>
    <name evidence="8" type="ORF">EL26_05800</name>
</gene>
<dbReference type="EMBL" id="JMIR01000005">
    <property type="protein sequence ID" value="KEO84279.1"/>
    <property type="molecule type" value="Genomic_DNA"/>
</dbReference>
<dbReference type="GO" id="GO:0005886">
    <property type="term" value="C:plasma membrane"/>
    <property type="evidence" value="ECO:0007669"/>
    <property type="project" value="UniProtKB-SubCell"/>
</dbReference>
<evidence type="ECO:0000256" key="7">
    <source>
        <dbReference type="SAM" id="Phobius"/>
    </source>
</evidence>
<dbReference type="Pfam" id="PF07690">
    <property type="entry name" value="MFS_1"/>
    <property type="match status" value="1"/>
</dbReference>
<feature type="transmembrane region" description="Helical" evidence="7">
    <location>
        <begin position="151"/>
        <end position="171"/>
    </location>
</feature>
<comment type="subcellular location">
    <subcellularLocation>
        <location evidence="1">Cell membrane</location>
        <topology evidence="1">Multi-pass membrane protein</topology>
    </subcellularLocation>
</comment>
<reference evidence="8 9" key="1">
    <citation type="journal article" date="2013" name="Int. J. Syst. Evol. Microbiol.">
        <title>Tumebacillus flagellatus sp. nov., an alpha-amylase/pullulanase-producing bacterium isolated from cassava wastewater.</title>
        <authorList>
            <person name="Wang Q."/>
            <person name="Xie N."/>
            <person name="Qin Y."/>
            <person name="Shen N."/>
            <person name="Zhu J."/>
            <person name="Mi H."/>
            <person name="Huang R."/>
        </authorList>
    </citation>
    <scope>NUCLEOTIDE SEQUENCE [LARGE SCALE GENOMIC DNA]</scope>
    <source>
        <strain evidence="8 9">GST4</strain>
    </source>
</reference>
<feature type="transmembrane region" description="Helical" evidence="7">
    <location>
        <begin position="389"/>
        <end position="410"/>
    </location>
</feature>
<evidence type="ECO:0000313" key="9">
    <source>
        <dbReference type="Proteomes" id="UP000027931"/>
    </source>
</evidence>
<proteinExistence type="predicted"/>
<evidence type="ECO:0000256" key="5">
    <source>
        <dbReference type="ARBA" id="ARBA00022989"/>
    </source>
</evidence>